<geneLocation type="plasmid" evidence="2">
    <name>pNPD8_2</name>
</geneLocation>
<feature type="transmembrane region" description="Helical" evidence="1">
    <location>
        <begin position="12"/>
        <end position="32"/>
    </location>
</feature>
<sequence length="33" mass="3643">MLNKREVTSKYIVDLLILNALAVALTVCLVVII</sequence>
<protein>
    <submittedName>
        <fullName evidence="2">Putative membrane protein</fullName>
    </submittedName>
</protein>
<evidence type="ECO:0000313" key="2">
    <source>
        <dbReference type="EMBL" id="APU87174.1"/>
    </source>
</evidence>
<keyword evidence="1" id="KW-1133">Transmembrane helix</keyword>
<gene>
    <name evidence="2" type="ORF">NPD8_3869</name>
</gene>
<keyword evidence="2" id="KW-0614">Plasmid</keyword>
<reference evidence="2" key="1">
    <citation type="submission" date="2016-05" db="EMBL/GenBank/DDBJ databases">
        <authorList>
            <person name="Lavstsen T."/>
            <person name="Jespersen J.S."/>
        </authorList>
    </citation>
    <scope>NUCLEOTIDE SEQUENCE</scope>
    <source>
        <strain evidence="2">CDC69096</strain>
        <plasmid evidence="2">pNPD8_2</plasmid>
    </source>
</reference>
<name>A0A1L7JNB3_CLOBO</name>
<keyword evidence="1" id="KW-0812">Transmembrane</keyword>
<dbReference type="EMBL" id="CP015716">
    <property type="protein sequence ID" value="APU87174.1"/>
    <property type="molecule type" value="Genomic_DNA"/>
</dbReference>
<organism evidence="2">
    <name type="scientific">Clostridium botulinum</name>
    <dbReference type="NCBI Taxonomy" id="1491"/>
    <lineage>
        <taxon>Bacteria</taxon>
        <taxon>Bacillati</taxon>
        <taxon>Bacillota</taxon>
        <taxon>Clostridia</taxon>
        <taxon>Eubacteriales</taxon>
        <taxon>Clostridiaceae</taxon>
        <taxon>Clostridium</taxon>
    </lineage>
</organism>
<accession>A0A1L7JNB3</accession>
<dbReference type="AlphaFoldDB" id="A0A1L7JNB3"/>
<evidence type="ECO:0000256" key="1">
    <source>
        <dbReference type="SAM" id="Phobius"/>
    </source>
</evidence>
<proteinExistence type="predicted"/>
<keyword evidence="1" id="KW-0472">Membrane</keyword>